<dbReference type="RefSeq" id="WP_184241189.1">
    <property type="nucleotide sequence ID" value="NZ_JACHNA010000001.1"/>
</dbReference>
<dbReference type="NCBIfam" id="TIGR00426">
    <property type="entry name" value="competence protein ComEA helix-hairpin-helix repeat region"/>
    <property type="match status" value="1"/>
</dbReference>
<organism evidence="3 4">
    <name type="scientific">Micrococcus cohnii</name>
    <dbReference type="NCBI Taxonomy" id="993416"/>
    <lineage>
        <taxon>Bacteria</taxon>
        <taxon>Bacillati</taxon>
        <taxon>Actinomycetota</taxon>
        <taxon>Actinomycetes</taxon>
        <taxon>Micrococcales</taxon>
        <taxon>Micrococcaceae</taxon>
        <taxon>Micrococcus</taxon>
    </lineage>
</organism>
<dbReference type="InterPro" id="IPR003583">
    <property type="entry name" value="Hlx-hairpin-Hlx_DNA-bd_motif"/>
</dbReference>
<evidence type="ECO:0000313" key="4">
    <source>
        <dbReference type="Proteomes" id="UP000540191"/>
    </source>
</evidence>
<evidence type="ECO:0000259" key="2">
    <source>
        <dbReference type="SMART" id="SM00278"/>
    </source>
</evidence>
<dbReference type="EMBL" id="JACHNA010000001">
    <property type="protein sequence ID" value="MBB4735318.1"/>
    <property type="molecule type" value="Genomic_DNA"/>
</dbReference>
<dbReference type="GO" id="GO:0015627">
    <property type="term" value="C:type II protein secretion system complex"/>
    <property type="evidence" value="ECO:0007669"/>
    <property type="project" value="TreeGrafter"/>
</dbReference>
<dbReference type="InterPro" id="IPR051675">
    <property type="entry name" value="Endo/Exo/Phosphatase_dom_1"/>
</dbReference>
<dbReference type="Proteomes" id="UP000540191">
    <property type="component" value="Unassembled WGS sequence"/>
</dbReference>
<dbReference type="InterPro" id="IPR019554">
    <property type="entry name" value="Soluble_ligand-bd"/>
</dbReference>
<feature type="domain" description="Helix-hairpin-helix DNA-binding motif class 1" evidence="2">
    <location>
        <begin position="163"/>
        <end position="182"/>
    </location>
</feature>
<dbReference type="Pfam" id="PF12836">
    <property type="entry name" value="HHH_3"/>
    <property type="match status" value="1"/>
</dbReference>
<dbReference type="InterPro" id="IPR010994">
    <property type="entry name" value="RuvA_2-like"/>
</dbReference>
<protein>
    <submittedName>
        <fullName evidence="3">Competence protein ComEA</fullName>
    </submittedName>
</protein>
<accession>A0A7W7M365</accession>
<proteinExistence type="predicted"/>
<dbReference type="Gene3D" id="1.10.150.320">
    <property type="entry name" value="Photosystem II 12 kDa extrinsic protein"/>
    <property type="match status" value="1"/>
</dbReference>
<dbReference type="GO" id="GO:0015628">
    <property type="term" value="P:protein secretion by the type II secretion system"/>
    <property type="evidence" value="ECO:0007669"/>
    <property type="project" value="TreeGrafter"/>
</dbReference>
<keyword evidence="4" id="KW-1185">Reference proteome</keyword>
<evidence type="ECO:0000313" key="3">
    <source>
        <dbReference type="EMBL" id="MBB4735318.1"/>
    </source>
</evidence>
<gene>
    <name evidence="3" type="ORF">HDA30_000826</name>
</gene>
<dbReference type="AlphaFoldDB" id="A0A7W7M365"/>
<feature type="region of interest" description="Disordered" evidence="1">
    <location>
        <begin position="1"/>
        <end position="58"/>
    </location>
</feature>
<dbReference type="PANTHER" id="PTHR21180:SF32">
    <property type="entry name" value="ENDONUCLEASE_EXONUCLEASE_PHOSPHATASE FAMILY DOMAIN-CONTAINING PROTEIN 1"/>
    <property type="match status" value="1"/>
</dbReference>
<feature type="domain" description="Helix-hairpin-helix DNA-binding motif class 1" evidence="2">
    <location>
        <begin position="193"/>
        <end position="212"/>
    </location>
</feature>
<dbReference type="InterPro" id="IPR004509">
    <property type="entry name" value="Competence_ComEA_HhH"/>
</dbReference>
<reference evidence="3 4" key="1">
    <citation type="submission" date="2020-08" db="EMBL/GenBank/DDBJ databases">
        <title>Sequencing the genomes of 1000 actinobacteria strains.</title>
        <authorList>
            <person name="Klenk H.-P."/>
        </authorList>
    </citation>
    <scope>NUCLEOTIDE SEQUENCE [LARGE SCALE GENOMIC DNA]</scope>
    <source>
        <strain evidence="3 4">DSM 23974</strain>
    </source>
</reference>
<comment type="caution">
    <text evidence="3">The sequence shown here is derived from an EMBL/GenBank/DDBJ whole genome shotgun (WGS) entry which is preliminary data.</text>
</comment>
<name>A0A7W7M365_9MICC</name>
<evidence type="ECO:0000256" key="1">
    <source>
        <dbReference type="SAM" id="MobiDB-lite"/>
    </source>
</evidence>
<sequence>MQNPTAPVDGAAETGTVESRGAAITGPAAGTEPTAPDTATRSGGDAGSADLSTASATGSATVQVHVVGAVERPGVVRLPADARVRDAVERAGGAARGAQPDRINLAAPVQDGQQILVPDAAVSDEQLADAGAASGDPAPVVDAAPSGTDAGEERIDLNRATATQLQTLPGVGPATAESIIAHREQVGPFASLEDLDAVSGIGPATLEKLRDRVTW</sequence>
<dbReference type="GO" id="GO:0006281">
    <property type="term" value="P:DNA repair"/>
    <property type="evidence" value="ECO:0007669"/>
    <property type="project" value="InterPro"/>
</dbReference>
<dbReference type="Pfam" id="PF10531">
    <property type="entry name" value="SLBB"/>
    <property type="match status" value="1"/>
</dbReference>
<dbReference type="GO" id="GO:0003677">
    <property type="term" value="F:DNA binding"/>
    <property type="evidence" value="ECO:0007669"/>
    <property type="project" value="InterPro"/>
</dbReference>
<dbReference type="SMART" id="SM00278">
    <property type="entry name" value="HhH1"/>
    <property type="match status" value="2"/>
</dbReference>
<dbReference type="SUPFAM" id="SSF47781">
    <property type="entry name" value="RuvA domain 2-like"/>
    <property type="match status" value="1"/>
</dbReference>
<dbReference type="PANTHER" id="PTHR21180">
    <property type="entry name" value="ENDONUCLEASE/EXONUCLEASE/PHOSPHATASE FAMILY DOMAIN-CONTAINING PROTEIN 1"/>
    <property type="match status" value="1"/>
</dbReference>